<reference evidence="6" key="1">
    <citation type="submission" date="2010-11" db="EMBL/GenBank/DDBJ databases">
        <title>The complete genome of Desulfurococcus mucosus DSM 2162.</title>
        <authorList>
            <consortium name="US DOE Joint Genome Institute (JGI-PGF)"/>
            <person name="Lucas S."/>
            <person name="Copeland A."/>
            <person name="Lapidus A."/>
            <person name="Bruce D."/>
            <person name="Goodwin L."/>
            <person name="Pitluck S."/>
            <person name="Kyrpides N."/>
            <person name="Mavromatis K."/>
            <person name="Pagani I."/>
            <person name="Ivanova N."/>
            <person name="Ovchinnikova G."/>
            <person name="Chertkov O."/>
            <person name="Held B."/>
            <person name="Brettin T."/>
            <person name="Detter J.C."/>
            <person name="Tapia R."/>
            <person name="Han C."/>
            <person name="Land M."/>
            <person name="Hauser L."/>
            <person name="Markowitz V."/>
            <person name="Cheng J.-F."/>
            <person name="Hugenholtz P."/>
            <person name="Woyke T."/>
            <person name="Wu D."/>
            <person name="Wirth R."/>
            <person name="Bilek Y."/>
            <person name="Hader T."/>
            <person name="Klenk H.-P."/>
            <person name="Eisen J.A."/>
        </authorList>
    </citation>
    <scope>NUCLEOTIDE SEQUENCE [LARGE SCALE GENOMIC DNA]</scope>
    <source>
        <strain evidence="6">ATCC 35584 / DSM 2162 / JCM 9187 / O7/1</strain>
    </source>
</reference>
<dbReference type="SUPFAM" id="SSF50475">
    <property type="entry name" value="FMN-binding split barrel"/>
    <property type="match status" value="1"/>
</dbReference>
<evidence type="ECO:0000313" key="6">
    <source>
        <dbReference type="Proteomes" id="UP000001068"/>
    </source>
</evidence>
<dbReference type="KEGG" id="dmu:Desmu_0546"/>
<name>E8R8N0_DESM0</name>
<dbReference type="eggNOG" id="arCOG02017">
    <property type="taxonomic scope" value="Archaea"/>
</dbReference>
<dbReference type="Pfam" id="PF01613">
    <property type="entry name" value="Flavin_Reduct"/>
    <property type="match status" value="1"/>
</dbReference>
<protein>
    <submittedName>
        <fullName evidence="5">Flavin reductase domain protein FMN-binding protein</fullName>
    </submittedName>
</protein>
<evidence type="ECO:0000256" key="1">
    <source>
        <dbReference type="ARBA" id="ARBA00001917"/>
    </source>
</evidence>
<keyword evidence="2" id="KW-0285">Flavoprotein</keyword>
<proteinExistence type="inferred from homology"/>
<dbReference type="AlphaFoldDB" id="E8R8N0"/>
<dbReference type="HOGENOM" id="CLU_059021_5_3_2"/>
<dbReference type="EMBL" id="CP002363">
    <property type="protein sequence ID" value="ADV64856.1"/>
    <property type="molecule type" value="Genomic_DNA"/>
</dbReference>
<dbReference type="SMART" id="SM00903">
    <property type="entry name" value="Flavin_Reduct"/>
    <property type="match status" value="1"/>
</dbReference>
<evidence type="ECO:0000313" key="5">
    <source>
        <dbReference type="EMBL" id="ADV64856.1"/>
    </source>
</evidence>
<keyword evidence="6" id="KW-1185">Reference proteome</keyword>
<dbReference type="PANTHER" id="PTHR43567">
    <property type="entry name" value="FLAVOREDOXIN-RELATED-RELATED"/>
    <property type="match status" value="1"/>
</dbReference>
<dbReference type="InterPro" id="IPR052174">
    <property type="entry name" value="Flavoredoxin"/>
</dbReference>
<sequence length="174" mass="19230" precursor="true">MEKPYRLLYPLRTFLVTSGVYPEHFDVMTADWVVVLSGEPFMVGVSVSPRRYTHRLLKKHGEFVVAVPTLSMLRGVWLAGTESGPSKVPRLGFKLRRGEVVKAPLVEDAVANLECRVVDSRVYGDHEFFAGEVVKEHYAPEAYPGMEPSLSAGFLLHVAGGRFTTVSSVIHGAD</sequence>
<accession>E8R8N0</accession>
<dbReference type="Proteomes" id="UP000001068">
    <property type="component" value="Chromosome"/>
</dbReference>
<reference evidence="5 6" key="2">
    <citation type="journal article" date="2011" name="Stand. Genomic Sci.">
        <title>Complete genome sequence of Desulfurococcus mucosus type strain (O7/1).</title>
        <authorList>
            <person name="Wirth R."/>
            <person name="Chertkov O."/>
            <person name="Held B."/>
            <person name="Lapidus A."/>
            <person name="Nolan M."/>
            <person name="Lucas S."/>
            <person name="Hammon N."/>
            <person name="Deshpande S."/>
            <person name="Cheng J.F."/>
            <person name="Tapia R."/>
            <person name="Han C."/>
            <person name="Goodwin L."/>
            <person name="Pitluck S."/>
            <person name="Liolios K."/>
            <person name="Ioanna P."/>
            <person name="Ivanova N."/>
            <person name="Mavromatis K."/>
            <person name="Mikhailova N."/>
            <person name="Pati A."/>
            <person name="Chen A."/>
            <person name="Palaniappan K."/>
            <person name="Land M."/>
            <person name="Hauser L."/>
            <person name="Chang Y.J."/>
            <person name="Jeffries C.D."/>
            <person name="Bilek Y."/>
            <person name="Hader T."/>
            <person name="Rohde M."/>
            <person name="Spring S."/>
            <person name="Sikorski J."/>
            <person name="Goker M."/>
            <person name="Woyke T."/>
            <person name="Bristow J."/>
            <person name="Eisen J.A."/>
            <person name="Markowitz V."/>
            <person name="Hugenholtz P."/>
            <person name="Kyrpides N.C."/>
            <person name="Klenk H.P."/>
        </authorList>
    </citation>
    <scope>NUCLEOTIDE SEQUENCE [LARGE SCALE GENOMIC DNA]</scope>
    <source>
        <strain evidence="6">ATCC 35584 / DSM 2162 / JCM 9187 / O7/1</strain>
    </source>
</reference>
<evidence type="ECO:0000256" key="2">
    <source>
        <dbReference type="ARBA" id="ARBA00022630"/>
    </source>
</evidence>
<dbReference type="InterPro" id="IPR012349">
    <property type="entry name" value="Split_barrel_FMN-bd"/>
</dbReference>
<feature type="domain" description="Flavin reductase like" evidence="4">
    <location>
        <begin position="6"/>
        <end position="158"/>
    </location>
</feature>
<comment type="cofactor">
    <cofactor evidence="1">
        <name>FMN</name>
        <dbReference type="ChEBI" id="CHEBI:58210"/>
    </cofactor>
</comment>
<dbReference type="Gene3D" id="2.30.110.10">
    <property type="entry name" value="Electron Transport, Fmn-binding Protein, Chain A"/>
    <property type="match status" value="1"/>
</dbReference>
<gene>
    <name evidence="5" type="ordered locus">Desmu_0546</name>
</gene>
<organism evidence="5 6">
    <name type="scientific">Desulfurococcus mucosus (strain ATCC 35584 / DSM 2162 / JCM 9187 / O7/1)</name>
    <dbReference type="NCBI Taxonomy" id="765177"/>
    <lineage>
        <taxon>Archaea</taxon>
        <taxon>Thermoproteota</taxon>
        <taxon>Thermoprotei</taxon>
        <taxon>Desulfurococcales</taxon>
        <taxon>Desulfurococcaceae</taxon>
        <taxon>Desulfurococcus</taxon>
    </lineage>
</organism>
<dbReference type="PANTHER" id="PTHR43567:SF1">
    <property type="entry name" value="FLAVOREDOXIN"/>
    <property type="match status" value="1"/>
</dbReference>
<evidence type="ECO:0000256" key="3">
    <source>
        <dbReference type="ARBA" id="ARBA00038054"/>
    </source>
</evidence>
<dbReference type="InterPro" id="IPR002563">
    <property type="entry name" value="Flavin_Rdtase-like_dom"/>
</dbReference>
<dbReference type="GO" id="GO:0010181">
    <property type="term" value="F:FMN binding"/>
    <property type="evidence" value="ECO:0007669"/>
    <property type="project" value="InterPro"/>
</dbReference>
<evidence type="ECO:0000259" key="4">
    <source>
        <dbReference type="SMART" id="SM00903"/>
    </source>
</evidence>
<dbReference type="OrthoDB" id="8522at2157"/>
<comment type="similarity">
    <text evidence="3">Belongs to the flavoredoxin family.</text>
</comment>